<evidence type="ECO:0000256" key="7">
    <source>
        <dbReference type="ARBA" id="ARBA00022692"/>
    </source>
</evidence>
<evidence type="ECO:0000256" key="8">
    <source>
        <dbReference type="ARBA" id="ARBA00022989"/>
    </source>
</evidence>
<evidence type="ECO:0000256" key="4">
    <source>
        <dbReference type="ARBA" id="ARBA00022603"/>
    </source>
</evidence>
<organism evidence="11 12">
    <name type="scientific">Gymnopilus dilepis</name>
    <dbReference type="NCBI Taxonomy" id="231916"/>
    <lineage>
        <taxon>Eukaryota</taxon>
        <taxon>Fungi</taxon>
        <taxon>Dikarya</taxon>
        <taxon>Basidiomycota</taxon>
        <taxon>Agaricomycotina</taxon>
        <taxon>Agaricomycetes</taxon>
        <taxon>Agaricomycetidae</taxon>
        <taxon>Agaricales</taxon>
        <taxon>Agaricineae</taxon>
        <taxon>Hymenogastraceae</taxon>
        <taxon>Gymnopilus</taxon>
    </lineage>
</organism>
<protein>
    <recommendedName>
        <fullName evidence="3 10">Protein-S-isoprenylcysteine O-methyltransferase</fullName>
        <ecNumber evidence="3 10">2.1.1.100</ecNumber>
    </recommendedName>
</protein>
<feature type="transmembrane region" description="Helical" evidence="10">
    <location>
        <begin position="71"/>
        <end position="89"/>
    </location>
</feature>
<evidence type="ECO:0000256" key="10">
    <source>
        <dbReference type="RuleBase" id="RU362022"/>
    </source>
</evidence>
<dbReference type="GO" id="GO:0004671">
    <property type="term" value="F:protein C-terminal S-isoprenylcysteine carboxyl O-methyltransferase activity"/>
    <property type="evidence" value="ECO:0007669"/>
    <property type="project" value="UniProtKB-EC"/>
</dbReference>
<dbReference type="GO" id="GO:0032259">
    <property type="term" value="P:methylation"/>
    <property type="evidence" value="ECO:0007669"/>
    <property type="project" value="UniProtKB-KW"/>
</dbReference>
<proteinExistence type="inferred from homology"/>
<gene>
    <name evidence="11" type="ORF">CVT26_007378</name>
</gene>
<keyword evidence="4 10" id="KW-0489">Methyltransferase</keyword>
<dbReference type="PROSITE" id="PS51564">
    <property type="entry name" value="SAM_ICMT"/>
    <property type="match status" value="1"/>
</dbReference>
<evidence type="ECO:0000256" key="9">
    <source>
        <dbReference type="ARBA" id="ARBA00023136"/>
    </source>
</evidence>
<dbReference type="Proteomes" id="UP000284706">
    <property type="component" value="Unassembled WGS sequence"/>
</dbReference>
<dbReference type="PANTHER" id="PTHR12714">
    <property type="entry name" value="PROTEIN-S ISOPRENYLCYSTEINE O-METHYLTRANSFERASE"/>
    <property type="match status" value="1"/>
</dbReference>
<evidence type="ECO:0000256" key="3">
    <source>
        <dbReference type="ARBA" id="ARBA00012151"/>
    </source>
</evidence>
<dbReference type="InterPro" id="IPR025770">
    <property type="entry name" value="PPMT_MeTrfase"/>
</dbReference>
<evidence type="ECO:0000256" key="6">
    <source>
        <dbReference type="ARBA" id="ARBA00022691"/>
    </source>
</evidence>
<dbReference type="OrthoDB" id="422086at2759"/>
<comment type="caution">
    <text evidence="11">The sequence shown here is derived from an EMBL/GenBank/DDBJ whole genome shotgun (WGS) entry which is preliminary data.</text>
</comment>
<dbReference type="Gene3D" id="1.20.120.1630">
    <property type="match status" value="1"/>
</dbReference>
<keyword evidence="5" id="KW-0808">Transferase</keyword>
<dbReference type="EMBL" id="NHYE01005604">
    <property type="protein sequence ID" value="PPQ68015.1"/>
    <property type="molecule type" value="Genomic_DNA"/>
</dbReference>
<feature type="transmembrane region" description="Helical" evidence="10">
    <location>
        <begin position="229"/>
        <end position="254"/>
    </location>
</feature>
<keyword evidence="8 10" id="KW-1133">Transmembrane helix</keyword>
<dbReference type="AlphaFoldDB" id="A0A409VP04"/>
<reference evidence="11 12" key="1">
    <citation type="journal article" date="2018" name="Evol. Lett.">
        <title>Horizontal gene cluster transfer increased hallucinogenic mushroom diversity.</title>
        <authorList>
            <person name="Reynolds H.T."/>
            <person name="Vijayakumar V."/>
            <person name="Gluck-Thaler E."/>
            <person name="Korotkin H.B."/>
            <person name="Matheny P.B."/>
            <person name="Slot J.C."/>
        </authorList>
    </citation>
    <scope>NUCLEOTIDE SEQUENCE [LARGE SCALE GENOMIC DNA]</scope>
    <source>
        <strain evidence="11 12">SRW20</strain>
    </source>
</reference>
<dbReference type="GO" id="GO:0005789">
    <property type="term" value="C:endoplasmic reticulum membrane"/>
    <property type="evidence" value="ECO:0007669"/>
    <property type="project" value="UniProtKB-SubCell"/>
</dbReference>
<dbReference type="InParanoid" id="A0A409VP04"/>
<comment type="similarity">
    <text evidence="2 10">Belongs to the class VI-like SAM-binding methyltransferase superfamily. Isoprenylcysteine carboxyl methyltransferase family.</text>
</comment>
<dbReference type="PANTHER" id="PTHR12714:SF9">
    <property type="entry name" value="PROTEIN-S-ISOPRENYLCYSTEINE O-METHYLTRANSFERASE"/>
    <property type="match status" value="1"/>
</dbReference>
<evidence type="ECO:0000313" key="11">
    <source>
        <dbReference type="EMBL" id="PPQ68015.1"/>
    </source>
</evidence>
<feature type="transmembrane region" description="Helical" evidence="10">
    <location>
        <begin position="41"/>
        <end position="59"/>
    </location>
</feature>
<dbReference type="FunCoup" id="A0A409VP04">
    <property type="interactions" value="232"/>
</dbReference>
<keyword evidence="12" id="KW-1185">Reference proteome</keyword>
<evidence type="ECO:0000256" key="5">
    <source>
        <dbReference type="ARBA" id="ARBA00022679"/>
    </source>
</evidence>
<name>A0A409VP04_9AGAR</name>
<keyword evidence="6 10" id="KW-0949">S-adenosyl-L-methionine</keyword>
<evidence type="ECO:0000313" key="12">
    <source>
        <dbReference type="Proteomes" id="UP000284706"/>
    </source>
</evidence>
<keyword evidence="7 10" id="KW-0812">Transmembrane</keyword>
<comment type="caution">
    <text evidence="10">Lacks conserved residue(s) required for the propagation of feature annotation.</text>
</comment>
<dbReference type="InterPro" id="IPR007269">
    <property type="entry name" value="ICMT_MeTrfase"/>
</dbReference>
<comment type="catalytic activity">
    <reaction evidence="10">
        <text>[protein]-C-terminal S-[(2E,6E)-farnesyl]-L-cysteine + S-adenosyl-L-methionine = [protein]-C-terminal S-[(2E,6E)-farnesyl]-L-cysteine methyl ester + S-adenosyl-L-homocysteine</text>
        <dbReference type="Rhea" id="RHEA:21672"/>
        <dbReference type="Rhea" id="RHEA-COMP:12125"/>
        <dbReference type="Rhea" id="RHEA-COMP:12126"/>
        <dbReference type="ChEBI" id="CHEBI:57856"/>
        <dbReference type="ChEBI" id="CHEBI:59789"/>
        <dbReference type="ChEBI" id="CHEBI:90510"/>
        <dbReference type="ChEBI" id="CHEBI:90511"/>
        <dbReference type="EC" id="2.1.1.100"/>
    </reaction>
</comment>
<keyword evidence="9 10" id="KW-0472">Membrane</keyword>
<evidence type="ECO:0000256" key="2">
    <source>
        <dbReference type="ARBA" id="ARBA00009140"/>
    </source>
</evidence>
<keyword evidence="10" id="KW-0256">Endoplasmic reticulum</keyword>
<dbReference type="STRING" id="231916.A0A409VP04"/>
<accession>A0A409VP04</accession>
<comment type="subcellular location">
    <subcellularLocation>
        <location evidence="10">Endoplasmic reticulum membrane</location>
        <topology evidence="10">Multi-pass membrane protein</topology>
    </subcellularLocation>
    <subcellularLocation>
        <location evidence="1">Membrane</location>
        <topology evidence="1">Multi-pass membrane protein</topology>
    </subcellularLocation>
</comment>
<sequence length="291" mass="33504">MSTHSEDSLDARLRQRRATKNALETEPAANAPRGNIPNTPLASSTIAFLLGATFAFGLYTVFLDISYSARIFTYQLGFFIAAWAFFHWAEFAVTAGWNFEKCSVDCAFSTPILNPKSLSFGQWRDVPHRQWNCSIRIRRISILHTRKQIMALCITDRFGRLFIWQDSKSLVSSPLGMIMVICGQILRSAAMIHASTNFSHSVAFQKRDTHRLVTDGVYGWFRHPSYAGFYYWAIGTQLVLQNPLTLVMFAILLWRFFYYRTRAEENALVKFFGEEYVNYRRRVGTKIPFVP</sequence>
<dbReference type="Pfam" id="PF04140">
    <property type="entry name" value="ICMT"/>
    <property type="match status" value="1"/>
</dbReference>
<evidence type="ECO:0000256" key="1">
    <source>
        <dbReference type="ARBA" id="ARBA00004141"/>
    </source>
</evidence>
<dbReference type="EC" id="2.1.1.100" evidence="3 10"/>